<comment type="caution">
    <text evidence="3">The sequence shown here is derived from an EMBL/GenBank/DDBJ whole genome shotgun (WGS) entry which is preliminary data.</text>
</comment>
<dbReference type="PANTHER" id="PTHR38431">
    <property type="entry name" value="BLL2305 PROTEIN"/>
    <property type="match status" value="1"/>
</dbReference>
<reference evidence="3" key="1">
    <citation type="submission" date="2020-09" db="EMBL/GenBank/DDBJ databases">
        <title>Genome seq and assembly of Limnohabitants sp.</title>
        <authorList>
            <person name="Chhetri G."/>
        </authorList>
    </citation>
    <scope>NUCLEOTIDE SEQUENCE</scope>
    <source>
        <strain evidence="3">JUR4</strain>
    </source>
</reference>
<dbReference type="Gene3D" id="3.40.190.10">
    <property type="entry name" value="Periplasmic binding protein-like II"/>
    <property type="match status" value="1"/>
</dbReference>
<dbReference type="SUPFAM" id="SSF53850">
    <property type="entry name" value="Periplasmic binding protein-like II"/>
    <property type="match status" value="1"/>
</dbReference>
<dbReference type="SUPFAM" id="SSF46785">
    <property type="entry name" value="Winged helix' DNA-binding domain"/>
    <property type="match status" value="1"/>
</dbReference>
<dbReference type="InterPro" id="IPR036390">
    <property type="entry name" value="WH_DNA-bd_sf"/>
</dbReference>
<dbReference type="InterPro" id="IPR000847">
    <property type="entry name" value="LysR_HTH_N"/>
</dbReference>
<proteinExistence type="predicted"/>
<evidence type="ECO:0000259" key="2">
    <source>
        <dbReference type="Pfam" id="PF12727"/>
    </source>
</evidence>
<dbReference type="GO" id="GO:0003700">
    <property type="term" value="F:DNA-binding transcription factor activity"/>
    <property type="evidence" value="ECO:0007669"/>
    <property type="project" value="InterPro"/>
</dbReference>
<gene>
    <name evidence="3" type="ORF">IC609_14185</name>
</gene>
<dbReference type="Pfam" id="PF00126">
    <property type="entry name" value="HTH_1"/>
    <property type="match status" value="1"/>
</dbReference>
<name>A0A927FJM5_9BURK</name>
<dbReference type="AlphaFoldDB" id="A0A927FJM5"/>
<dbReference type="PANTHER" id="PTHR38431:SF1">
    <property type="entry name" value="BLL2305 PROTEIN"/>
    <property type="match status" value="1"/>
</dbReference>
<evidence type="ECO:0000259" key="1">
    <source>
        <dbReference type="Pfam" id="PF00126"/>
    </source>
</evidence>
<feature type="domain" description="PBP" evidence="2">
    <location>
        <begin position="114"/>
        <end position="300"/>
    </location>
</feature>
<keyword evidence="4" id="KW-1185">Reference proteome</keyword>
<dbReference type="InterPro" id="IPR024370">
    <property type="entry name" value="PBP_domain"/>
</dbReference>
<dbReference type="Proteomes" id="UP000647424">
    <property type="component" value="Unassembled WGS sequence"/>
</dbReference>
<feature type="domain" description="HTH lysR-type" evidence="1">
    <location>
        <begin position="3"/>
        <end position="55"/>
    </location>
</feature>
<dbReference type="InterPro" id="IPR036388">
    <property type="entry name" value="WH-like_DNA-bd_sf"/>
</dbReference>
<sequence length="343" mass="37646">MDLLQAVREAGSIAAAAKAMQLSYRHVWGELKRWEQALGQALILWEKGQAARLSPFADKLLWAERQAQARLAPQITTLHAELEKTIAMAFDPASHLLTFYASHDDALVQLQQQAAQQALHLDIRFCGSVDAIRALNEGRCVMAGFHAPATPSANSLVAQTYKPLLKRGLHKLIGFAHREQGLMVAQGNPHQLKDLKDLLKPGVRFINRPSGTGTRLLLDQWLTEAGLSPSHVCGYGDEEPSHAAVAARIASGQADTGLGIASAARLQGLDFIPLKKENYWLICLKSALNSPPVQQLQAVLASQGWIARLNQLPGYEADHTCGQVQSLKQHFPWWTPPKKRPLT</sequence>
<protein>
    <submittedName>
        <fullName evidence="3">Helix-turn-helix transcriptional regulator</fullName>
    </submittedName>
</protein>
<evidence type="ECO:0000313" key="4">
    <source>
        <dbReference type="Proteomes" id="UP000647424"/>
    </source>
</evidence>
<dbReference type="EMBL" id="JACYFT010000003">
    <property type="protein sequence ID" value="MBD8051692.1"/>
    <property type="molecule type" value="Genomic_DNA"/>
</dbReference>
<dbReference type="Gene3D" id="1.10.10.10">
    <property type="entry name" value="Winged helix-like DNA-binding domain superfamily/Winged helix DNA-binding domain"/>
    <property type="match status" value="1"/>
</dbReference>
<dbReference type="Pfam" id="PF12727">
    <property type="entry name" value="PBP_like"/>
    <property type="match status" value="1"/>
</dbReference>
<accession>A0A927FJM5</accession>
<organism evidence="3 4">
    <name type="scientific">Limnohabitans radicicola</name>
    <dbReference type="NCBI Taxonomy" id="2771427"/>
    <lineage>
        <taxon>Bacteria</taxon>
        <taxon>Pseudomonadati</taxon>
        <taxon>Pseudomonadota</taxon>
        <taxon>Betaproteobacteria</taxon>
        <taxon>Burkholderiales</taxon>
        <taxon>Comamonadaceae</taxon>
        <taxon>Limnohabitans</taxon>
    </lineage>
</organism>
<evidence type="ECO:0000313" key="3">
    <source>
        <dbReference type="EMBL" id="MBD8051692.1"/>
    </source>
</evidence>